<dbReference type="EMBL" id="AZBU02000009">
    <property type="protein sequence ID" value="TKR64821.1"/>
    <property type="molecule type" value="Genomic_DNA"/>
</dbReference>
<feature type="transmembrane region" description="Helical" evidence="1">
    <location>
        <begin position="59"/>
        <end position="79"/>
    </location>
</feature>
<reference evidence="2 3" key="1">
    <citation type="journal article" date="2015" name="Genome Biol.">
        <title>Comparative genomics of Steinernema reveals deeply conserved gene regulatory networks.</title>
        <authorList>
            <person name="Dillman A.R."/>
            <person name="Macchietto M."/>
            <person name="Porter C.F."/>
            <person name="Rogers A."/>
            <person name="Williams B."/>
            <person name="Antoshechkin I."/>
            <person name="Lee M.M."/>
            <person name="Goodwin Z."/>
            <person name="Lu X."/>
            <person name="Lewis E.E."/>
            <person name="Goodrich-Blair H."/>
            <person name="Stock S.P."/>
            <person name="Adams B.J."/>
            <person name="Sternberg P.W."/>
            <person name="Mortazavi A."/>
        </authorList>
    </citation>
    <scope>NUCLEOTIDE SEQUENCE [LARGE SCALE GENOMIC DNA]</scope>
    <source>
        <strain evidence="2 3">ALL</strain>
    </source>
</reference>
<keyword evidence="1" id="KW-0812">Transmembrane</keyword>
<reference evidence="2 3" key="2">
    <citation type="journal article" date="2019" name="G3 (Bethesda)">
        <title>Hybrid Assembly of the Genome of the Entomopathogenic Nematode Steinernema carpocapsae Identifies the X-Chromosome.</title>
        <authorList>
            <person name="Serra L."/>
            <person name="Macchietto M."/>
            <person name="Macias-Munoz A."/>
            <person name="McGill C.J."/>
            <person name="Rodriguez I.M."/>
            <person name="Rodriguez B."/>
            <person name="Murad R."/>
            <person name="Mortazavi A."/>
        </authorList>
    </citation>
    <scope>NUCLEOTIDE SEQUENCE [LARGE SCALE GENOMIC DNA]</scope>
    <source>
        <strain evidence="2 3">ALL</strain>
    </source>
</reference>
<comment type="caution">
    <text evidence="2">The sequence shown here is derived from an EMBL/GenBank/DDBJ whole genome shotgun (WGS) entry which is preliminary data.</text>
</comment>
<dbReference type="Proteomes" id="UP000298663">
    <property type="component" value="Unassembled WGS sequence"/>
</dbReference>
<feature type="transmembrane region" description="Helical" evidence="1">
    <location>
        <begin position="133"/>
        <end position="151"/>
    </location>
</feature>
<feature type="transmembrane region" description="Helical" evidence="1">
    <location>
        <begin position="91"/>
        <end position="113"/>
    </location>
</feature>
<evidence type="ECO:0000313" key="2">
    <source>
        <dbReference type="EMBL" id="TKR64821.1"/>
    </source>
</evidence>
<accession>A0A4U5M7D4</accession>
<gene>
    <name evidence="2" type="ORF">L596_025300</name>
</gene>
<keyword evidence="1" id="KW-1133">Transmembrane helix</keyword>
<sequence>MGRFTTSLITAITFLASIVCAIYSAYGLQSLYPELCNALDLLPRALYELGDFLECSMSLYVNFLCFFGLTSSVLCLFGIHTQKAKLIRLFSAYWATIGASTMAVAVGISYNLYQRGGELEYDYVNTYLNAFNSVNMALFSGHLCLAARATAKNVEEKQFKLPFDAFKF</sequence>
<proteinExistence type="predicted"/>
<protein>
    <submittedName>
        <fullName evidence="2">Uncharacterized protein</fullName>
    </submittedName>
</protein>
<keyword evidence="1" id="KW-0472">Membrane</keyword>
<dbReference type="AlphaFoldDB" id="A0A4U5M7D4"/>
<name>A0A4U5M7D4_STECR</name>
<evidence type="ECO:0000256" key="1">
    <source>
        <dbReference type="SAM" id="Phobius"/>
    </source>
</evidence>
<keyword evidence="3" id="KW-1185">Reference proteome</keyword>
<evidence type="ECO:0000313" key="3">
    <source>
        <dbReference type="Proteomes" id="UP000298663"/>
    </source>
</evidence>
<organism evidence="2 3">
    <name type="scientific">Steinernema carpocapsae</name>
    <name type="common">Entomopathogenic nematode</name>
    <dbReference type="NCBI Taxonomy" id="34508"/>
    <lineage>
        <taxon>Eukaryota</taxon>
        <taxon>Metazoa</taxon>
        <taxon>Ecdysozoa</taxon>
        <taxon>Nematoda</taxon>
        <taxon>Chromadorea</taxon>
        <taxon>Rhabditida</taxon>
        <taxon>Tylenchina</taxon>
        <taxon>Panagrolaimomorpha</taxon>
        <taxon>Strongyloidoidea</taxon>
        <taxon>Steinernematidae</taxon>
        <taxon>Steinernema</taxon>
    </lineage>
</organism>